<dbReference type="Proteomes" id="UP000058925">
    <property type="component" value="Chromosome"/>
</dbReference>
<dbReference type="EMBL" id="CP012850">
    <property type="protein sequence ID" value="ALI37151.1"/>
    <property type="molecule type" value="Genomic_DNA"/>
</dbReference>
<accession>A0A654M3N2</accession>
<proteinExistence type="predicted"/>
<sequence length="147" mass="16352">MNKPKDPNKDKSLKDKDDVKSSSTSSSDYEKYVTLGESIGDAITSRWNSQKKPGKVYIKNRRVHHGEVGTSMGIADTFKDFSPEITGIISGIGKGLVKDDIADKDKWFTFKKKEEEDETNSTSEIEDSTSTNNNEESQDASAQNSYD</sequence>
<reference evidence="3" key="1">
    <citation type="submission" date="2015-10" db="EMBL/GenBank/DDBJ databases">
        <title>Niche specialization of a soil ammonia-oxidizing archaeon, Candidatus Nitrosocosmicus oleophilus.</title>
        <authorList>
            <person name="Jung M.-Y."/>
            <person name="Rhee S.-K."/>
        </authorList>
    </citation>
    <scope>NUCLEOTIDE SEQUENCE [LARGE SCALE GENOMIC DNA]</scope>
    <source>
        <strain evidence="3">MY3</strain>
    </source>
</reference>
<feature type="compositionally biased region" description="Acidic residues" evidence="1">
    <location>
        <begin position="115"/>
        <end position="127"/>
    </location>
</feature>
<organism evidence="2 3">
    <name type="scientific">Candidatus Nitrosocosmicus oleophilus</name>
    <dbReference type="NCBI Taxonomy" id="1353260"/>
    <lineage>
        <taxon>Archaea</taxon>
        <taxon>Nitrososphaerota</taxon>
        <taxon>Nitrososphaeria</taxon>
        <taxon>Nitrososphaerales</taxon>
        <taxon>Nitrososphaeraceae</taxon>
        <taxon>Candidatus Nitrosocosmicus</taxon>
    </lineage>
</organism>
<evidence type="ECO:0000313" key="3">
    <source>
        <dbReference type="Proteomes" id="UP000058925"/>
    </source>
</evidence>
<feature type="region of interest" description="Disordered" evidence="1">
    <location>
        <begin position="109"/>
        <end position="147"/>
    </location>
</feature>
<gene>
    <name evidence="2" type="ORF">NMY3_02964</name>
</gene>
<dbReference type="GeneID" id="60422841"/>
<dbReference type="RefSeq" id="WP_196816276.1">
    <property type="nucleotide sequence ID" value="NZ_CP012850.1"/>
</dbReference>
<dbReference type="KEGG" id="taa:NMY3_02964"/>
<keyword evidence="3" id="KW-1185">Reference proteome</keyword>
<feature type="compositionally biased region" description="Polar residues" evidence="1">
    <location>
        <begin position="128"/>
        <end position="147"/>
    </location>
</feature>
<evidence type="ECO:0000313" key="2">
    <source>
        <dbReference type="EMBL" id="ALI37151.1"/>
    </source>
</evidence>
<dbReference type="AlphaFoldDB" id="A0A654M3N2"/>
<name>A0A654M3N2_9ARCH</name>
<protein>
    <submittedName>
        <fullName evidence="2">Uncharacterized protein</fullName>
    </submittedName>
</protein>
<feature type="region of interest" description="Disordered" evidence="1">
    <location>
        <begin position="1"/>
        <end position="29"/>
    </location>
</feature>
<dbReference type="OrthoDB" id="12199at2157"/>
<feature type="compositionally biased region" description="Basic and acidic residues" evidence="1">
    <location>
        <begin position="1"/>
        <end position="20"/>
    </location>
</feature>
<evidence type="ECO:0000256" key="1">
    <source>
        <dbReference type="SAM" id="MobiDB-lite"/>
    </source>
</evidence>